<feature type="transmembrane region" description="Helical" evidence="8">
    <location>
        <begin position="31"/>
        <end position="50"/>
    </location>
</feature>
<keyword evidence="7 8" id="KW-0472">Membrane</keyword>
<evidence type="ECO:0000256" key="3">
    <source>
        <dbReference type="ARBA" id="ARBA00022448"/>
    </source>
</evidence>
<evidence type="ECO:0000256" key="8">
    <source>
        <dbReference type="RuleBase" id="RU365092"/>
    </source>
</evidence>
<dbReference type="GO" id="GO:0015129">
    <property type="term" value="F:lactate transmembrane transporter activity"/>
    <property type="evidence" value="ECO:0007669"/>
    <property type="project" value="UniProtKB-UniRule"/>
</dbReference>
<feature type="transmembrane region" description="Helical" evidence="8">
    <location>
        <begin position="6"/>
        <end position="24"/>
    </location>
</feature>
<feature type="transmembrane region" description="Helical" evidence="8">
    <location>
        <begin position="180"/>
        <end position="202"/>
    </location>
</feature>
<organism evidence="9 10">
    <name type="scientific">Inconstantimicrobium porci</name>
    <dbReference type="NCBI Taxonomy" id="2652291"/>
    <lineage>
        <taxon>Bacteria</taxon>
        <taxon>Bacillati</taxon>
        <taxon>Bacillota</taxon>
        <taxon>Clostridia</taxon>
        <taxon>Eubacteriales</taxon>
        <taxon>Clostridiaceae</taxon>
        <taxon>Inconstantimicrobium</taxon>
    </lineage>
</organism>
<keyword evidence="4 8" id="KW-1003">Cell membrane</keyword>
<keyword evidence="6 8" id="KW-1133">Transmembrane helix</keyword>
<comment type="function">
    <text evidence="8">Uptake of L-lactate across the membrane. Can also transport D-lactate and glycolate.</text>
</comment>
<evidence type="ECO:0000313" key="9">
    <source>
        <dbReference type="EMBL" id="MSR92057.1"/>
    </source>
</evidence>
<evidence type="ECO:0000256" key="7">
    <source>
        <dbReference type="ARBA" id="ARBA00023136"/>
    </source>
</evidence>
<evidence type="ECO:0000313" key="10">
    <source>
        <dbReference type="Proteomes" id="UP000460287"/>
    </source>
</evidence>
<feature type="transmembrane region" description="Helical" evidence="8">
    <location>
        <begin position="495"/>
        <end position="514"/>
    </location>
</feature>
<gene>
    <name evidence="9" type="ORF">FYJ33_11810</name>
</gene>
<dbReference type="NCBIfam" id="TIGR00795">
    <property type="entry name" value="lctP"/>
    <property type="match status" value="1"/>
</dbReference>
<evidence type="ECO:0000256" key="2">
    <source>
        <dbReference type="ARBA" id="ARBA00010100"/>
    </source>
</evidence>
<accession>A0A7X2T1X2</accession>
<comment type="similarity">
    <text evidence="2 8">Belongs to the lactate permease family.</text>
</comment>
<dbReference type="PANTHER" id="PTHR30003:SF0">
    <property type="entry name" value="GLYCOLATE PERMEASE GLCA-RELATED"/>
    <property type="match status" value="1"/>
</dbReference>
<dbReference type="AlphaFoldDB" id="A0A7X2T1X2"/>
<dbReference type="EMBL" id="VULX01000021">
    <property type="protein sequence ID" value="MSR92057.1"/>
    <property type="molecule type" value="Genomic_DNA"/>
</dbReference>
<comment type="subcellular location">
    <subcellularLocation>
        <location evidence="1 8">Cell membrane</location>
        <topology evidence="1 8">Multi-pass membrane protein</topology>
    </subcellularLocation>
</comment>
<feature type="transmembrane region" description="Helical" evidence="8">
    <location>
        <begin position="105"/>
        <end position="134"/>
    </location>
</feature>
<evidence type="ECO:0000256" key="4">
    <source>
        <dbReference type="ARBA" id="ARBA00022475"/>
    </source>
</evidence>
<feature type="transmembrane region" description="Helical" evidence="8">
    <location>
        <begin position="62"/>
        <end position="84"/>
    </location>
</feature>
<evidence type="ECO:0000256" key="5">
    <source>
        <dbReference type="ARBA" id="ARBA00022692"/>
    </source>
</evidence>
<reference evidence="9 10" key="1">
    <citation type="submission" date="2019-08" db="EMBL/GenBank/DDBJ databases">
        <title>In-depth cultivation of the pig gut microbiome towards novel bacterial diversity and tailored functional studies.</title>
        <authorList>
            <person name="Wylensek D."/>
            <person name="Hitch T.C.A."/>
            <person name="Clavel T."/>
        </authorList>
    </citation>
    <scope>NUCLEOTIDE SEQUENCE [LARGE SCALE GENOMIC DNA]</scope>
    <source>
        <strain evidence="9 10">WCA-383-APC-5B</strain>
    </source>
</reference>
<comment type="caution">
    <text evidence="9">The sequence shown here is derived from an EMBL/GenBank/DDBJ whole genome shotgun (WGS) entry which is preliminary data.</text>
</comment>
<name>A0A7X2T1X2_9CLOT</name>
<protein>
    <recommendedName>
        <fullName evidence="8">L-lactate permease</fullName>
    </recommendedName>
</protein>
<sequence>MNDVIMFLLAILPIICLIIALTGFKLPGHIACPITLVVAGIVAFFVWHMSPVNLFSAALEGIVMAIWPISVVIIAAIFTYNVCLHTGAMDVIKRMLTAVSCDKRILVLLIAWGFGGFMEGMAGFGTAIAIPAGILCGLGFEPIMAAVICLIADSTPTCFGSVGIPTVTLAKLTGLDPANAAFATALQIAPLVILTPFIMVILTGKSIKAMKGMWLTTLLSGLTFALPQILAAKFMGPELTDILASILTMVVLIVISKLKKGEVPAEYKMELPKEMAGEKTSAAEGLRACSPFILIFILLLATSKIVPAINTTLGSIKTSVQIYQGQGGTPTVFTWLTSPAVLILLAGIIGGKIQGASFKEIGGVLVDSIKQMSKTVVTIASIVAAAMIMKYSGMSNQIAVVLVAVTGSFYPAVAPVIGSIAGFVTGSGTSSNVLFGGLQLQTAKSLNFDPTWICAANSAGSNIGKMISPQSIAIALAAINMPGQEGKLMGKSIRYYVLFIVLTAIICFAGLKLLY</sequence>
<keyword evidence="5 8" id="KW-0812">Transmembrane</keyword>
<dbReference type="Pfam" id="PF02652">
    <property type="entry name" value="Lactate_perm"/>
    <property type="match status" value="1"/>
</dbReference>
<dbReference type="InterPro" id="IPR003804">
    <property type="entry name" value="Lactate_perm"/>
</dbReference>
<evidence type="ECO:0000256" key="1">
    <source>
        <dbReference type="ARBA" id="ARBA00004651"/>
    </source>
</evidence>
<dbReference type="GO" id="GO:0005886">
    <property type="term" value="C:plasma membrane"/>
    <property type="evidence" value="ECO:0007669"/>
    <property type="project" value="UniProtKB-SubCell"/>
</dbReference>
<feature type="transmembrane region" description="Helical" evidence="8">
    <location>
        <begin position="214"/>
        <end position="236"/>
    </location>
</feature>
<keyword evidence="10" id="KW-1185">Reference proteome</keyword>
<dbReference type="PANTHER" id="PTHR30003">
    <property type="entry name" value="L-LACTATE PERMEASE"/>
    <property type="match status" value="1"/>
</dbReference>
<keyword evidence="3 8" id="KW-0813">Transport</keyword>
<feature type="transmembrane region" description="Helical" evidence="8">
    <location>
        <begin position="292"/>
        <end position="312"/>
    </location>
</feature>
<feature type="transmembrane region" description="Helical" evidence="8">
    <location>
        <begin position="242"/>
        <end position="258"/>
    </location>
</feature>
<dbReference type="RefSeq" id="WP_154531957.1">
    <property type="nucleotide sequence ID" value="NZ_VULX01000021.1"/>
</dbReference>
<dbReference type="Proteomes" id="UP000460287">
    <property type="component" value="Unassembled WGS sequence"/>
</dbReference>
<feature type="transmembrane region" description="Helical" evidence="8">
    <location>
        <begin position="398"/>
        <end position="424"/>
    </location>
</feature>
<evidence type="ECO:0000256" key="6">
    <source>
        <dbReference type="ARBA" id="ARBA00022989"/>
    </source>
</evidence>
<proteinExistence type="inferred from homology"/>
<feature type="transmembrane region" description="Helical" evidence="8">
    <location>
        <begin position="332"/>
        <end position="351"/>
    </location>
</feature>
<dbReference type="GO" id="GO:0015295">
    <property type="term" value="F:solute:proton symporter activity"/>
    <property type="evidence" value="ECO:0007669"/>
    <property type="project" value="TreeGrafter"/>
</dbReference>